<organism evidence="8 9">
    <name type="scientific">Agaribacillus aureus</name>
    <dbReference type="NCBI Taxonomy" id="3051825"/>
    <lineage>
        <taxon>Bacteria</taxon>
        <taxon>Pseudomonadati</taxon>
        <taxon>Bacteroidota</taxon>
        <taxon>Cytophagia</taxon>
        <taxon>Cytophagales</taxon>
        <taxon>Splendidivirgaceae</taxon>
        <taxon>Agaribacillus</taxon>
    </lineage>
</organism>
<name>A0ABT8LFE9_9BACT</name>
<accession>A0ABT8LFE9</accession>
<dbReference type="Pfam" id="PF00464">
    <property type="entry name" value="SHMT"/>
    <property type="match status" value="1"/>
</dbReference>
<dbReference type="Gene3D" id="3.40.640.10">
    <property type="entry name" value="Type I PLP-dependent aspartate aminotransferase-like (Major domain)"/>
    <property type="match status" value="1"/>
</dbReference>
<dbReference type="PIRSF" id="PIRSF000412">
    <property type="entry name" value="SHMT"/>
    <property type="match status" value="1"/>
</dbReference>
<dbReference type="RefSeq" id="WP_346761968.1">
    <property type="nucleotide sequence ID" value="NZ_JAUJEB010000009.1"/>
</dbReference>
<feature type="binding site" evidence="6">
    <location>
        <begin position="117"/>
        <end position="119"/>
    </location>
    <ligand>
        <name>(6S)-5,6,7,8-tetrahydrofolate</name>
        <dbReference type="ChEBI" id="CHEBI:57453"/>
    </ligand>
</feature>
<comment type="catalytic activity">
    <reaction evidence="6">
        <text>(6R)-5,10-methylene-5,6,7,8-tetrahydrofolate + glycine + H2O = (6S)-5,6,7,8-tetrahydrofolate + L-serine</text>
        <dbReference type="Rhea" id="RHEA:15481"/>
        <dbReference type="ChEBI" id="CHEBI:15377"/>
        <dbReference type="ChEBI" id="CHEBI:15636"/>
        <dbReference type="ChEBI" id="CHEBI:33384"/>
        <dbReference type="ChEBI" id="CHEBI:57305"/>
        <dbReference type="ChEBI" id="CHEBI:57453"/>
        <dbReference type="EC" id="2.1.2.1"/>
    </reaction>
</comment>
<dbReference type="CDD" id="cd00378">
    <property type="entry name" value="SHMT"/>
    <property type="match status" value="1"/>
</dbReference>
<comment type="cofactor">
    <cofactor evidence="1 6">
        <name>pyridoxal 5'-phosphate</name>
        <dbReference type="ChEBI" id="CHEBI:597326"/>
    </cofactor>
</comment>
<dbReference type="EC" id="2.1.2.1" evidence="6"/>
<feature type="binding site" evidence="6">
    <location>
        <position position="113"/>
    </location>
    <ligand>
        <name>(6S)-5,6,7,8-tetrahydrofolate</name>
        <dbReference type="ChEBI" id="CHEBI:57453"/>
    </ligand>
</feature>
<evidence type="ECO:0000256" key="5">
    <source>
        <dbReference type="ARBA" id="ARBA00022898"/>
    </source>
</evidence>
<dbReference type="InterPro" id="IPR015424">
    <property type="entry name" value="PyrdxlP-dep_Trfase"/>
</dbReference>
<feature type="domain" description="Serine hydroxymethyltransferase-like" evidence="7">
    <location>
        <begin position="3"/>
        <end position="391"/>
    </location>
</feature>
<keyword evidence="6" id="KW-0963">Cytoplasm</keyword>
<keyword evidence="6" id="KW-0028">Amino-acid biosynthesis</keyword>
<keyword evidence="3 6" id="KW-0554">One-carbon metabolism</keyword>
<dbReference type="PANTHER" id="PTHR11680">
    <property type="entry name" value="SERINE HYDROXYMETHYLTRANSFERASE"/>
    <property type="match status" value="1"/>
</dbReference>
<comment type="caution">
    <text evidence="8">The sequence shown here is derived from an EMBL/GenBank/DDBJ whole genome shotgun (WGS) entry which is preliminary data.</text>
</comment>
<dbReference type="InterPro" id="IPR039429">
    <property type="entry name" value="SHMT-like_dom"/>
</dbReference>
<evidence type="ECO:0000256" key="6">
    <source>
        <dbReference type="HAMAP-Rule" id="MF_00051"/>
    </source>
</evidence>
<keyword evidence="5 6" id="KW-0663">Pyridoxal phosphate</keyword>
<evidence type="ECO:0000256" key="2">
    <source>
        <dbReference type="ARBA" id="ARBA00006376"/>
    </source>
</evidence>
<feature type="site" description="Plays an important role in substrate specificity" evidence="6">
    <location>
        <position position="221"/>
    </location>
</feature>
<dbReference type="InterPro" id="IPR019798">
    <property type="entry name" value="Ser_HO-MeTrfase_PLP_BS"/>
</dbReference>
<dbReference type="HAMAP" id="MF_00051">
    <property type="entry name" value="SHMT"/>
    <property type="match status" value="1"/>
</dbReference>
<evidence type="ECO:0000256" key="4">
    <source>
        <dbReference type="ARBA" id="ARBA00022679"/>
    </source>
</evidence>
<reference evidence="8" key="1">
    <citation type="submission" date="2023-06" db="EMBL/GenBank/DDBJ databases">
        <title>Genomic of Agaribacillus aureum.</title>
        <authorList>
            <person name="Wang G."/>
        </authorList>
    </citation>
    <scope>NUCLEOTIDE SEQUENCE</scope>
    <source>
        <strain evidence="8">BMA12</strain>
    </source>
</reference>
<dbReference type="PANTHER" id="PTHR11680:SF35">
    <property type="entry name" value="SERINE HYDROXYMETHYLTRANSFERASE 1"/>
    <property type="match status" value="1"/>
</dbReference>
<comment type="subcellular location">
    <subcellularLocation>
        <location evidence="6">Cytoplasm</location>
    </subcellularLocation>
</comment>
<dbReference type="Gene3D" id="3.90.1150.10">
    <property type="entry name" value="Aspartate Aminotransferase, domain 1"/>
    <property type="match status" value="1"/>
</dbReference>
<evidence type="ECO:0000256" key="3">
    <source>
        <dbReference type="ARBA" id="ARBA00022563"/>
    </source>
</evidence>
<proteinExistence type="inferred from homology"/>
<dbReference type="EMBL" id="JAUJEB010000009">
    <property type="protein sequence ID" value="MDN5216520.1"/>
    <property type="molecule type" value="Genomic_DNA"/>
</dbReference>
<evidence type="ECO:0000259" key="7">
    <source>
        <dbReference type="Pfam" id="PF00464"/>
    </source>
</evidence>
<gene>
    <name evidence="6 8" type="primary">glyA</name>
    <name evidence="8" type="ORF">QQ020_30910</name>
</gene>
<comment type="caution">
    <text evidence="6">Lacks conserved residue(s) required for the propagation of feature annotation.</text>
</comment>
<comment type="similarity">
    <text evidence="2 6">Belongs to the SHMT family.</text>
</comment>
<comment type="pathway">
    <text evidence="6">Amino-acid biosynthesis; glycine biosynthesis; glycine from L-serine: step 1/1.</text>
</comment>
<dbReference type="Proteomes" id="UP001172083">
    <property type="component" value="Unassembled WGS sequence"/>
</dbReference>
<evidence type="ECO:0000313" key="8">
    <source>
        <dbReference type="EMBL" id="MDN5216520.1"/>
    </source>
</evidence>
<dbReference type="NCBIfam" id="NF000586">
    <property type="entry name" value="PRK00011.1"/>
    <property type="match status" value="1"/>
</dbReference>
<feature type="binding site" evidence="6">
    <location>
        <begin position="361"/>
        <end position="363"/>
    </location>
    <ligand>
        <name>(6S)-5,6,7,8-tetrahydrofolate</name>
        <dbReference type="ChEBI" id="CHEBI:57453"/>
    </ligand>
</feature>
<comment type="subunit">
    <text evidence="6">Homodimer.</text>
</comment>
<sequence length="423" mass="46212">MHQDTILFDLIEQEKKRQESGIELIASENFVSDQVMAAMGTVLTNKYAEGLPGKRYYGGCEVVDEVEKIAIDRIKELFGACWANVQPHSGAQANAAVMLAVLNPGDKILGFDLSHGGHLTHGSTVNFSGKLYNPFFYGVEKETGVINWDNVEEIARKEKPKLIICGASAYSRDWDYARLRAICDDIGALLLADISHPAGLIARGVLNDPLPHCHVVTTTTHKTLRGPRGGLIMIGQDFENPFGIKTPKGNLRMMSSLLDSGVFPGTQGGPLEHVIASKAVAFGEALGEGYMDYILQVQKNAKAMAKCLVDKGYDLISGGTDNHLMLIDLRSKGISGKDAENALVSADITINKNMVPFDDKSPFVTSGMRLGTAAITTRGLLEDDMSRIVESIDRVIQNHDNEGEIKQVKKEVNEWMSSYPLFK</sequence>
<keyword evidence="9" id="KW-1185">Reference proteome</keyword>
<evidence type="ECO:0000256" key="1">
    <source>
        <dbReference type="ARBA" id="ARBA00001933"/>
    </source>
</evidence>
<keyword evidence="4 6" id="KW-0808">Transferase</keyword>
<dbReference type="PROSITE" id="PS00096">
    <property type="entry name" value="SHMT"/>
    <property type="match status" value="1"/>
</dbReference>
<dbReference type="InterPro" id="IPR015422">
    <property type="entry name" value="PyrdxlP-dep_Trfase_small"/>
</dbReference>
<comment type="function">
    <text evidence="6">Catalyzes the reversible interconversion of serine and glycine with tetrahydrofolate (THF) serving as the one-carbon carrier. This reaction serves as the major source of one-carbon groups required for the biosynthesis of purines, thymidylate, methionine, and other important biomolecules. Also exhibits THF-independent aldolase activity toward beta-hydroxyamino acids, producing glycine and aldehydes, via a retro-aldol mechanism.</text>
</comment>
<dbReference type="InterPro" id="IPR015421">
    <property type="entry name" value="PyrdxlP-dep_Trfase_major"/>
</dbReference>
<dbReference type="GO" id="GO:0004372">
    <property type="term" value="F:glycine hydroxymethyltransferase activity"/>
    <property type="evidence" value="ECO:0007669"/>
    <property type="project" value="UniProtKB-EC"/>
</dbReference>
<dbReference type="InterPro" id="IPR049943">
    <property type="entry name" value="Ser_HO-MeTrfase-like"/>
</dbReference>
<protein>
    <recommendedName>
        <fullName evidence="6">Serine hydroxymethyltransferase</fullName>
        <shortName evidence="6">SHMT</shortName>
        <shortName evidence="6">Serine methylase</shortName>
        <ecNumber evidence="6">2.1.2.1</ecNumber>
    </recommendedName>
</protein>
<evidence type="ECO:0000313" key="9">
    <source>
        <dbReference type="Proteomes" id="UP001172083"/>
    </source>
</evidence>
<comment type="pathway">
    <text evidence="6">One-carbon metabolism; tetrahydrofolate interconversion.</text>
</comment>
<dbReference type="SUPFAM" id="SSF53383">
    <property type="entry name" value="PLP-dependent transferases"/>
    <property type="match status" value="1"/>
</dbReference>
<feature type="modified residue" description="N6-(pyridoxal phosphate)lysine" evidence="6">
    <location>
        <position position="222"/>
    </location>
</feature>
<dbReference type="InterPro" id="IPR001085">
    <property type="entry name" value="Ser_HO-MeTrfase"/>
</dbReference>